<dbReference type="Proteomes" id="UP000621390">
    <property type="component" value="Unassembled WGS sequence"/>
</dbReference>
<feature type="domain" description="DUF5666" evidence="3">
    <location>
        <begin position="269"/>
        <end position="327"/>
    </location>
</feature>
<organism evidence="5 6">
    <name type="scientific">Idiomarina abyssalis</name>
    <dbReference type="NCBI Taxonomy" id="86102"/>
    <lineage>
        <taxon>Bacteria</taxon>
        <taxon>Pseudomonadati</taxon>
        <taxon>Pseudomonadota</taxon>
        <taxon>Gammaproteobacteria</taxon>
        <taxon>Alteromonadales</taxon>
        <taxon>Idiomarinaceae</taxon>
        <taxon>Idiomarina</taxon>
    </lineage>
</organism>
<dbReference type="Proteomes" id="UP000655994">
    <property type="component" value="Unassembled WGS sequence"/>
</dbReference>
<name>A0A8I1G9F1_9GAMM</name>
<evidence type="ECO:0000259" key="3">
    <source>
        <dbReference type="Pfam" id="PF18914"/>
    </source>
</evidence>
<dbReference type="InterPro" id="IPR043724">
    <property type="entry name" value="DUF5666"/>
</dbReference>
<protein>
    <recommendedName>
        <fullName evidence="3">DUF5666 domain-containing protein</fullName>
    </recommendedName>
</protein>
<gene>
    <name evidence="4" type="ORF">JHC10_11480</name>
    <name evidence="5" type="ORF">JHC11_02405</name>
</gene>
<evidence type="ECO:0000256" key="1">
    <source>
        <dbReference type="SAM" id="MobiDB-lite"/>
    </source>
</evidence>
<dbReference type="EMBL" id="JAEMOS010000037">
    <property type="protein sequence ID" value="MBJ7267555.1"/>
    <property type="molecule type" value="Genomic_DNA"/>
</dbReference>
<feature type="chain" id="PRO_5034039139" description="DUF5666 domain-containing protein" evidence="2">
    <location>
        <begin position="21"/>
        <end position="584"/>
    </location>
</feature>
<feature type="domain" description="DUF5666" evidence="3">
    <location>
        <begin position="338"/>
        <end position="406"/>
    </location>
</feature>
<evidence type="ECO:0000313" key="7">
    <source>
        <dbReference type="Proteomes" id="UP000655994"/>
    </source>
</evidence>
<dbReference type="PROSITE" id="PS51257">
    <property type="entry name" value="PROKAR_LIPOPROTEIN"/>
    <property type="match status" value="1"/>
</dbReference>
<keyword evidence="2" id="KW-0732">Signal</keyword>
<dbReference type="Pfam" id="PF18914">
    <property type="entry name" value="DUF5666"/>
    <property type="match status" value="6"/>
</dbReference>
<evidence type="ECO:0000313" key="6">
    <source>
        <dbReference type="Proteomes" id="UP000621390"/>
    </source>
</evidence>
<evidence type="ECO:0000313" key="4">
    <source>
        <dbReference type="EMBL" id="MBJ7267555.1"/>
    </source>
</evidence>
<feature type="domain" description="DUF5666" evidence="3">
    <location>
        <begin position="190"/>
        <end position="251"/>
    </location>
</feature>
<feature type="signal peptide" evidence="2">
    <location>
        <begin position="1"/>
        <end position="20"/>
    </location>
</feature>
<feature type="compositionally biased region" description="Low complexity" evidence="1">
    <location>
        <begin position="20"/>
        <end position="44"/>
    </location>
</feature>
<feature type="region of interest" description="Disordered" evidence="1">
    <location>
        <begin position="19"/>
        <end position="44"/>
    </location>
</feature>
<dbReference type="RefSeq" id="WP_199494868.1">
    <property type="nucleotide sequence ID" value="NZ_CAXAWT010000006.1"/>
</dbReference>
<feature type="domain" description="DUF5666" evidence="3">
    <location>
        <begin position="511"/>
        <end position="569"/>
    </location>
</feature>
<keyword evidence="7" id="KW-1185">Reference proteome</keyword>
<accession>A0A8I1G9F1</accession>
<proteinExistence type="predicted"/>
<evidence type="ECO:0000313" key="5">
    <source>
        <dbReference type="EMBL" id="MBJ7314857.1"/>
    </source>
</evidence>
<sequence>MRFKQSLLVLAISGALTACGGSSSDSPNDNTSGGGNNTDDGTATTTTTVVSEGVITGFGSVYVNGQRYRSENAEIAVGNSPAADEAQLKVGMVVTVAASASDDGEDPDAQQIRYEEHLQGPVSFIDREAEQIEVLGQTILFDDLTEFDETDIETLSVGDFIEVSGYINDEGSFYATLVELETEETEIKLKGEIANLDTDAQTFSLAELTIDYSAAEYDDMTADDLADGLFVKVEGDDFDGDTLTLTASSIENKEENDIDNDAEEVTIAGIVKDYDSESGVFSVNRYQFTLNEDTEFDDGSLDTLANGVIVKVEGRFESEQLIAEEIEFKATDARSKTEGQVTDLNADNETFVIDNTTFSVTPETQYEDESGLDERSFTFDDIAVNDWLKVISRQDDQGTTIALKVKRIDQEDREGEVKGRVSDVSAEGMTIANVAVGFNENTEFEGEDDNISIERFIELVQSNPAVIVEVEGEYDGDTLIAAKVEVETVGGQDGDDDDDDNDDSTGKAEFEGEIESIEGDSVFVNGNELRFSQDTEFELNDEEVDLQTFYDALEVGVVVEIEGVWVDQSYIKVTEAELETNDEE</sequence>
<dbReference type="AlphaFoldDB" id="A0A8I1G9F1"/>
<dbReference type="EMBL" id="JAEMOP010000002">
    <property type="protein sequence ID" value="MBJ7314857.1"/>
    <property type="molecule type" value="Genomic_DNA"/>
</dbReference>
<feature type="domain" description="DUF5666" evidence="3">
    <location>
        <begin position="418"/>
        <end position="485"/>
    </location>
</feature>
<evidence type="ECO:0000256" key="2">
    <source>
        <dbReference type="SAM" id="SignalP"/>
    </source>
</evidence>
<comment type="caution">
    <text evidence="5">The sequence shown here is derived from an EMBL/GenBank/DDBJ whole genome shotgun (WGS) entry which is preliminary data.</text>
</comment>
<feature type="domain" description="DUF5666" evidence="3">
    <location>
        <begin position="119"/>
        <end position="179"/>
    </location>
</feature>
<reference evidence="5 7" key="1">
    <citation type="submission" date="2020-09" db="EMBL/GenBank/DDBJ databases">
        <title>Draft Genomes of Bacterial Isolates from North Pond Shallow Sediments.</title>
        <authorList>
            <person name="Kiel Reese B."/>
            <person name="Mullis M."/>
            <person name="Weisend R.E."/>
        </authorList>
    </citation>
    <scope>NUCLEOTIDE SEQUENCE</scope>
    <source>
        <strain evidence="5">KJE-2</strain>
        <strain evidence="4 7">KJE-3</strain>
    </source>
</reference>